<gene>
    <name evidence="2" type="ORF">QBC34DRAFT_401979</name>
</gene>
<comment type="caution">
    <text evidence="2">The sequence shown here is derived from an EMBL/GenBank/DDBJ whole genome shotgun (WGS) entry which is preliminary data.</text>
</comment>
<evidence type="ECO:0000256" key="1">
    <source>
        <dbReference type="SAM" id="MobiDB-lite"/>
    </source>
</evidence>
<name>A0AAV9GRZ2_9PEZI</name>
<proteinExistence type="predicted"/>
<dbReference type="AlphaFoldDB" id="A0AAV9GRZ2"/>
<protein>
    <submittedName>
        <fullName evidence="2">Uncharacterized protein</fullName>
    </submittedName>
</protein>
<keyword evidence="3" id="KW-1185">Reference proteome</keyword>
<evidence type="ECO:0000313" key="3">
    <source>
        <dbReference type="Proteomes" id="UP001321760"/>
    </source>
</evidence>
<evidence type="ECO:0000313" key="2">
    <source>
        <dbReference type="EMBL" id="KAK4451007.1"/>
    </source>
</evidence>
<accession>A0AAV9GRZ2</accession>
<dbReference type="EMBL" id="MU865930">
    <property type="protein sequence ID" value="KAK4451007.1"/>
    <property type="molecule type" value="Genomic_DNA"/>
</dbReference>
<organism evidence="2 3">
    <name type="scientific">Podospora aff. communis PSN243</name>
    <dbReference type="NCBI Taxonomy" id="3040156"/>
    <lineage>
        <taxon>Eukaryota</taxon>
        <taxon>Fungi</taxon>
        <taxon>Dikarya</taxon>
        <taxon>Ascomycota</taxon>
        <taxon>Pezizomycotina</taxon>
        <taxon>Sordariomycetes</taxon>
        <taxon>Sordariomycetidae</taxon>
        <taxon>Sordariales</taxon>
        <taxon>Podosporaceae</taxon>
        <taxon>Podospora</taxon>
    </lineage>
</organism>
<feature type="region of interest" description="Disordered" evidence="1">
    <location>
        <begin position="112"/>
        <end position="137"/>
    </location>
</feature>
<sequence>MVMKERCLGCILTGEYKYLVRRLLLLFLLLFAGWISTFPRCRSQSGHGKSGASRRCVVRLMILRAPLGWFISTCSVANLRVCSCLFLFPVARYPVPLSGVCVHSGGTTFHNLKNSPHASETQRRQPQHPGPNLAPVGSCQNCPFRGSHRGKRVSTEAKQRITWADPLLRLSGLLAPAIAVHRRFADYGFRLRSPAARPKLSVSQARLFFSAACCCS</sequence>
<reference evidence="2" key="2">
    <citation type="submission" date="2023-05" db="EMBL/GenBank/DDBJ databases">
        <authorList>
            <consortium name="Lawrence Berkeley National Laboratory"/>
            <person name="Steindorff A."/>
            <person name="Hensen N."/>
            <person name="Bonometti L."/>
            <person name="Westerberg I."/>
            <person name="Brannstrom I.O."/>
            <person name="Guillou S."/>
            <person name="Cros-Aarteil S."/>
            <person name="Calhoun S."/>
            <person name="Haridas S."/>
            <person name="Kuo A."/>
            <person name="Mondo S."/>
            <person name="Pangilinan J."/>
            <person name="Riley R."/>
            <person name="Labutti K."/>
            <person name="Andreopoulos B."/>
            <person name="Lipzen A."/>
            <person name="Chen C."/>
            <person name="Yanf M."/>
            <person name="Daum C."/>
            <person name="Ng V."/>
            <person name="Clum A."/>
            <person name="Ohm R."/>
            <person name="Martin F."/>
            <person name="Silar P."/>
            <person name="Natvig D."/>
            <person name="Lalanne C."/>
            <person name="Gautier V."/>
            <person name="Ament-Velasquez S.L."/>
            <person name="Kruys A."/>
            <person name="Hutchinson M.I."/>
            <person name="Powell A.J."/>
            <person name="Barry K."/>
            <person name="Miller A.N."/>
            <person name="Grigoriev I.V."/>
            <person name="Debuchy R."/>
            <person name="Gladieux P."/>
            <person name="Thoren M.H."/>
            <person name="Johannesson H."/>
        </authorList>
    </citation>
    <scope>NUCLEOTIDE SEQUENCE</scope>
    <source>
        <strain evidence="2">PSN243</strain>
    </source>
</reference>
<reference evidence="2" key="1">
    <citation type="journal article" date="2023" name="Mol. Phylogenet. Evol.">
        <title>Genome-scale phylogeny and comparative genomics of the fungal order Sordariales.</title>
        <authorList>
            <person name="Hensen N."/>
            <person name="Bonometti L."/>
            <person name="Westerberg I."/>
            <person name="Brannstrom I.O."/>
            <person name="Guillou S."/>
            <person name="Cros-Aarteil S."/>
            <person name="Calhoun S."/>
            <person name="Haridas S."/>
            <person name="Kuo A."/>
            <person name="Mondo S."/>
            <person name="Pangilinan J."/>
            <person name="Riley R."/>
            <person name="LaButti K."/>
            <person name="Andreopoulos B."/>
            <person name="Lipzen A."/>
            <person name="Chen C."/>
            <person name="Yan M."/>
            <person name="Daum C."/>
            <person name="Ng V."/>
            <person name="Clum A."/>
            <person name="Steindorff A."/>
            <person name="Ohm R.A."/>
            <person name="Martin F."/>
            <person name="Silar P."/>
            <person name="Natvig D.O."/>
            <person name="Lalanne C."/>
            <person name="Gautier V."/>
            <person name="Ament-Velasquez S.L."/>
            <person name="Kruys A."/>
            <person name="Hutchinson M.I."/>
            <person name="Powell A.J."/>
            <person name="Barry K."/>
            <person name="Miller A.N."/>
            <person name="Grigoriev I.V."/>
            <person name="Debuchy R."/>
            <person name="Gladieux P."/>
            <person name="Hiltunen Thoren M."/>
            <person name="Johannesson H."/>
        </authorList>
    </citation>
    <scope>NUCLEOTIDE SEQUENCE</scope>
    <source>
        <strain evidence="2">PSN243</strain>
    </source>
</reference>
<dbReference type="Proteomes" id="UP001321760">
    <property type="component" value="Unassembled WGS sequence"/>
</dbReference>